<evidence type="ECO:0000259" key="2">
    <source>
        <dbReference type="PROSITE" id="PS50112"/>
    </source>
</evidence>
<dbReference type="Pfam" id="PF00563">
    <property type="entry name" value="EAL"/>
    <property type="match status" value="1"/>
</dbReference>
<reference evidence="8" key="1">
    <citation type="submission" date="2011-06" db="EMBL/GenBank/DDBJ databases">
        <title>Complete genome sequence of Paenibacillus mucilaginosus KNP414.</title>
        <authorList>
            <person name="Wang J."/>
            <person name="Hu S."/>
            <person name="Hu X."/>
            <person name="Zhang B."/>
            <person name="Dong D."/>
            <person name="Zhang S."/>
            <person name="Zhao K."/>
            <person name="Wu D."/>
        </authorList>
    </citation>
    <scope>NUCLEOTIDE SEQUENCE [LARGE SCALE GENOMIC DNA]</scope>
    <source>
        <strain evidence="8">KNP414</strain>
    </source>
</reference>
<dbReference type="SUPFAM" id="SSF141868">
    <property type="entry name" value="EAL domain-like"/>
    <property type="match status" value="1"/>
</dbReference>
<dbReference type="SMART" id="SM00091">
    <property type="entry name" value="PAS"/>
    <property type="match status" value="1"/>
</dbReference>
<feature type="transmembrane region" description="Helical" evidence="1">
    <location>
        <begin position="149"/>
        <end position="170"/>
    </location>
</feature>
<dbReference type="RefSeq" id="WP_013916276.1">
    <property type="nucleotide sequence ID" value="NC_015690.1"/>
</dbReference>
<dbReference type="CDD" id="cd01948">
    <property type="entry name" value="EAL"/>
    <property type="match status" value="1"/>
</dbReference>
<feature type="domain" description="MHYT" evidence="6">
    <location>
        <begin position="12"/>
        <end position="206"/>
    </location>
</feature>
<dbReference type="InterPro" id="IPR000700">
    <property type="entry name" value="PAS-assoc_C"/>
</dbReference>
<dbReference type="InterPro" id="IPR043128">
    <property type="entry name" value="Rev_trsase/Diguanyl_cyclase"/>
</dbReference>
<evidence type="ECO:0000259" key="6">
    <source>
        <dbReference type="PROSITE" id="PS50924"/>
    </source>
</evidence>
<evidence type="ECO:0000259" key="5">
    <source>
        <dbReference type="PROSITE" id="PS50887"/>
    </source>
</evidence>
<dbReference type="InterPro" id="IPR001633">
    <property type="entry name" value="EAL_dom"/>
</dbReference>
<feature type="domain" description="PAC" evidence="3">
    <location>
        <begin position="330"/>
        <end position="381"/>
    </location>
</feature>
<dbReference type="CDD" id="cd00130">
    <property type="entry name" value="PAS"/>
    <property type="match status" value="1"/>
</dbReference>
<feature type="transmembrane region" description="Helical" evidence="1">
    <location>
        <begin position="12"/>
        <end position="32"/>
    </location>
</feature>
<feature type="transmembrane region" description="Helical" evidence="1">
    <location>
        <begin position="110"/>
        <end position="129"/>
    </location>
</feature>
<gene>
    <name evidence="7" type="ordered locus">KNP414_02554</name>
</gene>
<feature type="domain" description="GGDEF" evidence="5">
    <location>
        <begin position="408"/>
        <end position="540"/>
    </location>
</feature>
<feature type="domain" description="PAS" evidence="2">
    <location>
        <begin position="257"/>
        <end position="327"/>
    </location>
</feature>
<dbReference type="InterPro" id="IPR029787">
    <property type="entry name" value="Nucleotide_cyclase"/>
</dbReference>
<feature type="transmembrane region" description="Helical" evidence="1">
    <location>
        <begin position="221"/>
        <end position="243"/>
    </location>
</feature>
<dbReference type="PANTHER" id="PTHR44757:SF2">
    <property type="entry name" value="BIOFILM ARCHITECTURE MAINTENANCE PROTEIN MBAA"/>
    <property type="match status" value="1"/>
</dbReference>
<dbReference type="Pfam" id="PF00989">
    <property type="entry name" value="PAS"/>
    <property type="match status" value="1"/>
</dbReference>
<dbReference type="PROSITE" id="PS50887">
    <property type="entry name" value="GGDEF"/>
    <property type="match status" value="1"/>
</dbReference>
<dbReference type="Pfam" id="PF00990">
    <property type="entry name" value="GGDEF"/>
    <property type="match status" value="1"/>
</dbReference>
<dbReference type="Pfam" id="PF03707">
    <property type="entry name" value="MHYT"/>
    <property type="match status" value="2"/>
</dbReference>
<dbReference type="Gene3D" id="3.30.450.20">
    <property type="entry name" value="PAS domain"/>
    <property type="match status" value="1"/>
</dbReference>
<dbReference type="SMART" id="SM00267">
    <property type="entry name" value="GGDEF"/>
    <property type="match status" value="1"/>
</dbReference>
<dbReference type="InterPro" id="IPR035965">
    <property type="entry name" value="PAS-like_dom_sf"/>
</dbReference>
<keyword evidence="1" id="KW-0812">Transmembrane</keyword>
<dbReference type="AlphaFoldDB" id="F8FAM6"/>
<dbReference type="InterPro" id="IPR000160">
    <property type="entry name" value="GGDEF_dom"/>
</dbReference>
<dbReference type="SUPFAM" id="SSF55785">
    <property type="entry name" value="PYP-like sensor domain (PAS domain)"/>
    <property type="match status" value="1"/>
</dbReference>
<dbReference type="PROSITE" id="PS50883">
    <property type="entry name" value="EAL"/>
    <property type="match status" value="1"/>
</dbReference>
<dbReference type="InterPro" id="IPR005330">
    <property type="entry name" value="MHYT_dom"/>
</dbReference>
<keyword evidence="1" id="KW-1133">Transmembrane helix</keyword>
<evidence type="ECO:0000259" key="4">
    <source>
        <dbReference type="PROSITE" id="PS50883"/>
    </source>
</evidence>
<dbReference type="Gene3D" id="3.30.70.270">
    <property type="match status" value="1"/>
</dbReference>
<dbReference type="InterPro" id="IPR013767">
    <property type="entry name" value="PAS_fold"/>
</dbReference>
<dbReference type="CDD" id="cd01949">
    <property type="entry name" value="GGDEF"/>
    <property type="match status" value="1"/>
</dbReference>
<dbReference type="InterPro" id="IPR000014">
    <property type="entry name" value="PAS"/>
</dbReference>
<dbReference type="PANTHER" id="PTHR44757">
    <property type="entry name" value="DIGUANYLATE CYCLASE DGCP"/>
    <property type="match status" value="1"/>
</dbReference>
<feature type="transmembrane region" description="Helical" evidence="1">
    <location>
        <begin position="48"/>
        <end position="72"/>
    </location>
</feature>
<feature type="domain" description="EAL" evidence="4">
    <location>
        <begin position="549"/>
        <end position="801"/>
    </location>
</feature>
<evidence type="ECO:0000313" key="7">
    <source>
        <dbReference type="EMBL" id="AEI41115.1"/>
    </source>
</evidence>
<dbReference type="PROSITE" id="PS50112">
    <property type="entry name" value="PAS"/>
    <property type="match status" value="1"/>
</dbReference>
<dbReference type="EMBL" id="CP002869">
    <property type="protein sequence ID" value="AEI41115.1"/>
    <property type="molecule type" value="Genomic_DNA"/>
</dbReference>
<dbReference type="NCBIfam" id="TIGR00254">
    <property type="entry name" value="GGDEF"/>
    <property type="match status" value="1"/>
</dbReference>
<feature type="transmembrane region" description="Helical" evidence="1">
    <location>
        <begin position="84"/>
        <end position="103"/>
    </location>
</feature>
<dbReference type="InterPro" id="IPR052155">
    <property type="entry name" value="Biofilm_reg_signaling"/>
</dbReference>
<dbReference type="PROSITE" id="PS50924">
    <property type="entry name" value="MHYT"/>
    <property type="match status" value="1"/>
</dbReference>
<dbReference type="Proteomes" id="UP000006620">
    <property type="component" value="Chromosome"/>
</dbReference>
<proteinExistence type="predicted"/>
<sequence>MHPTEQGIEGSYDWVLVLLSYLIAVIASYTALDMGGRVSSSQGRARSAWLLCGAAAMGIGIWSMHFVAMLAFRLPVHTSYDLGLVLLSMLFAVLGSYAALFMIARPQLTVGRLSTGSLLMGSAVAAMHYTGMASMRMEAVITYAPVPFAASLVIAVGASAAAMWLTFYFRGEGGIRAFYRKLISGLVMGGAIVGMHYTGMAAAHFTESGASTHGMVMGGAYLGYAVGLATLIVLSTALVTAFFDRRIASATAKLSESEQQFKSLFEHNLDGVVAFDLQGRVTAVNPAVTRITGYTQEESLEIHLTELRSAPNPGDLQRYFHQAVSENSSVKFESVVRHKRGHEVAVIVTTVPIVVDEEVTGVYGIIQDITRNREAEQLIKHMAYHDDLTGLPNRRYLLARIRELGTNPGAMLLLLDIDRFKMLNDSIGARLGDELLRQLAGRLRSEAGEAGTAARIGSDEFAVLFPWSGGQGEPEKLASRIMEALSRQYDLDAHKLHLSVSAGYDLSAGCDNHELLLEHAGTALFQSKKEGLGRALAYTAEMDTATREKLELENGLRQALEQEQFEVHYQPQLDMFGNLIGSEALVRWRHPERGYIPPGVFIPVAEENGLINPIGSWVLRTACRQNRAWQLEGRAPVPVSVNLSIKQFEQPNLVEIVQSALADSGLTPQYLELEITESMAMNAAATEGTLYLLKALGVKVSMDDFGTGYSSLSYLNRFPIDKLKIDQSFVRDLFKEESGASIVATIVAMAHHLKLSVIAEGVETREQLEFLREQKCDQVQGYYYSPPLKPEAFSRFWDELENGTKKG</sequence>
<dbReference type="FunFam" id="3.20.20.450:FF:000001">
    <property type="entry name" value="Cyclic di-GMP phosphodiesterase yahA"/>
    <property type="match status" value="1"/>
</dbReference>
<dbReference type="KEGG" id="pms:KNP414_02554"/>
<name>F8FAM6_PAEMK</name>
<dbReference type="GO" id="GO:0006355">
    <property type="term" value="P:regulation of DNA-templated transcription"/>
    <property type="evidence" value="ECO:0007669"/>
    <property type="project" value="InterPro"/>
</dbReference>
<dbReference type="SMART" id="SM00052">
    <property type="entry name" value="EAL"/>
    <property type="match status" value="1"/>
</dbReference>
<feature type="transmembrane region" description="Helical" evidence="1">
    <location>
        <begin position="182"/>
        <end position="201"/>
    </location>
</feature>
<organism evidence="7 8">
    <name type="scientific">Paenibacillus mucilaginosus (strain KNP414)</name>
    <dbReference type="NCBI Taxonomy" id="1036673"/>
    <lineage>
        <taxon>Bacteria</taxon>
        <taxon>Bacillati</taxon>
        <taxon>Bacillota</taxon>
        <taxon>Bacilli</taxon>
        <taxon>Bacillales</taxon>
        <taxon>Paenibacillaceae</taxon>
        <taxon>Paenibacillus</taxon>
    </lineage>
</organism>
<reference evidence="7 8" key="2">
    <citation type="journal article" date="2013" name="Genome Announc.">
        <title>Genome Sequence of Growth-Improving Paenibacillus mucilaginosus Strain KNP414.</title>
        <authorList>
            <person name="Lu J.J."/>
            <person name="Wang J.F."/>
            <person name="Hu X.F."/>
        </authorList>
    </citation>
    <scope>NUCLEOTIDE SEQUENCE [LARGE SCALE GENOMIC DNA]</scope>
    <source>
        <strain evidence="7 8">KNP414</strain>
    </source>
</reference>
<evidence type="ECO:0000313" key="8">
    <source>
        <dbReference type="Proteomes" id="UP000006620"/>
    </source>
</evidence>
<dbReference type="GO" id="GO:0016020">
    <property type="term" value="C:membrane"/>
    <property type="evidence" value="ECO:0007669"/>
    <property type="project" value="UniProtKB-UniRule"/>
</dbReference>
<dbReference type="HOGENOM" id="CLU_000445_70_49_9"/>
<dbReference type="PATRIC" id="fig|1036673.3.peg.2313"/>
<accession>F8FAM6</accession>
<evidence type="ECO:0000259" key="3">
    <source>
        <dbReference type="PROSITE" id="PS50113"/>
    </source>
</evidence>
<dbReference type="NCBIfam" id="TIGR00229">
    <property type="entry name" value="sensory_box"/>
    <property type="match status" value="1"/>
</dbReference>
<dbReference type="SUPFAM" id="SSF55073">
    <property type="entry name" value="Nucleotide cyclase"/>
    <property type="match status" value="1"/>
</dbReference>
<evidence type="ECO:0000256" key="1">
    <source>
        <dbReference type="PROSITE-ProRule" id="PRU00244"/>
    </source>
</evidence>
<dbReference type="InterPro" id="IPR035919">
    <property type="entry name" value="EAL_sf"/>
</dbReference>
<dbReference type="PROSITE" id="PS50113">
    <property type="entry name" value="PAC"/>
    <property type="match status" value="1"/>
</dbReference>
<protein>
    <submittedName>
        <fullName evidence="7">Probable signaling protein YkoW</fullName>
    </submittedName>
</protein>
<keyword evidence="1" id="KW-0472">Membrane</keyword>
<dbReference type="Gene3D" id="3.20.20.450">
    <property type="entry name" value="EAL domain"/>
    <property type="match status" value="1"/>
</dbReference>